<dbReference type="InterPro" id="IPR001138">
    <property type="entry name" value="Zn2Cys6_DnaBD"/>
</dbReference>
<name>A0AA40CPU8_9PEZI</name>
<gene>
    <name evidence="4" type="ORF">B0T16DRAFT_328227</name>
</gene>
<feature type="region of interest" description="Disordered" evidence="2">
    <location>
        <begin position="60"/>
        <end position="113"/>
    </location>
</feature>
<dbReference type="SMART" id="SM00066">
    <property type="entry name" value="GAL4"/>
    <property type="match status" value="1"/>
</dbReference>
<organism evidence="4 5">
    <name type="scientific">Cercophora newfieldiana</name>
    <dbReference type="NCBI Taxonomy" id="92897"/>
    <lineage>
        <taxon>Eukaryota</taxon>
        <taxon>Fungi</taxon>
        <taxon>Dikarya</taxon>
        <taxon>Ascomycota</taxon>
        <taxon>Pezizomycotina</taxon>
        <taxon>Sordariomycetes</taxon>
        <taxon>Sordariomycetidae</taxon>
        <taxon>Sordariales</taxon>
        <taxon>Lasiosphaeriaceae</taxon>
        <taxon>Cercophora</taxon>
    </lineage>
</organism>
<dbReference type="Proteomes" id="UP001174936">
    <property type="component" value="Unassembled WGS sequence"/>
</dbReference>
<evidence type="ECO:0000256" key="1">
    <source>
        <dbReference type="ARBA" id="ARBA00023242"/>
    </source>
</evidence>
<dbReference type="CDD" id="cd00067">
    <property type="entry name" value="GAL4"/>
    <property type="match status" value="1"/>
</dbReference>
<dbReference type="InterPro" id="IPR036864">
    <property type="entry name" value="Zn2-C6_fun-type_DNA-bd_sf"/>
</dbReference>
<dbReference type="Pfam" id="PF00172">
    <property type="entry name" value="Zn_clus"/>
    <property type="match status" value="1"/>
</dbReference>
<dbReference type="PANTHER" id="PTHR38791">
    <property type="entry name" value="ZN(II)2CYS6 TRANSCRIPTION FACTOR (EUROFUNG)-RELATED-RELATED"/>
    <property type="match status" value="1"/>
</dbReference>
<dbReference type="GO" id="GO:0008270">
    <property type="term" value="F:zinc ion binding"/>
    <property type="evidence" value="ECO:0007669"/>
    <property type="project" value="InterPro"/>
</dbReference>
<reference evidence="4" key="1">
    <citation type="submission" date="2023-06" db="EMBL/GenBank/DDBJ databases">
        <title>Genome-scale phylogeny and comparative genomics of the fungal order Sordariales.</title>
        <authorList>
            <consortium name="Lawrence Berkeley National Laboratory"/>
            <person name="Hensen N."/>
            <person name="Bonometti L."/>
            <person name="Westerberg I."/>
            <person name="Brannstrom I.O."/>
            <person name="Guillou S."/>
            <person name="Cros-Aarteil S."/>
            <person name="Calhoun S."/>
            <person name="Haridas S."/>
            <person name="Kuo A."/>
            <person name="Mondo S."/>
            <person name="Pangilinan J."/>
            <person name="Riley R."/>
            <person name="Labutti K."/>
            <person name="Andreopoulos B."/>
            <person name="Lipzen A."/>
            <person name="Chen C."/>
            <person name="Yanf M."/>
            <person name="Daum C."/>
            <person name="Ng V."/>
            <person name="Clum A."/>
            <person name="Steindorff A."/>
            <person name="Ohm R."/>
            <person name="Martin F."/>
            <person name="Silar P."/>
            <person name="Natvig D."/>
            <person name="Lalanne C."/>
            <person name="Gautier V."/>
            <person name="Ament-Velasquez S.L."/>
            <person name="Kruys A."/>
            <person name="Hutchinson M.I."/>
            <person name="Powell A.J."/>
            <person name="Barry K."/>
            <person name="Miller A.N."/>
            <person name="Grigoriev I.V."/>
            <person name="Debuchy R."/>
            <person name="Gladieux P."/>
            <person name="Thoren M.H."/>
            <person name="Johannesson H."/>
        </authorList>
    </citation>
    <scope>NUCLEOTIDE SEQUENCE</scope>
    <source>
        <strain evidence="4">SMH2532-1</strain>
    </source>
</reference>
<evidence type="ECO:0000313" key="4">
    <source>
        <dbReference type="EMBL" id="KAK0646222.1"/>
    </source>
</evidence>
<dbReference type="Gene3D" id="4.10.240.10">
    <property type="entry name" value="Zn(2)-C6 fungal-type DNA-binding domain"/>
    <property type="match status" value="1"/>
</dbReference>
<evidence type="ECO:0000259" key="3">
    <source>
        <dbReference type="PROSITE" id="PS50048"/>
    </source>
</evidence>
<evidence type="ECO:0000313" key="5">
    <source>
        <dbReference type="Proteomes" id="UP001174936"/>
    </source>
</evidence>
<dbReference type="PANTHER" id="PTHR38791:SF5">
    <property type="entry name" value="TRANSCRIPTION FACTOR DBAG-RELATED"/>
    <property type="match status" value="1"/>
</dbReference>
<dbReference type="GO" id="GO:0000981">
    <property type="term" value="F:DNA-binding transcription factor activity, RNA polymerase II-specific"/>
    <property type="evidence" value="ECO:0007669"/>
    <property type="project" value="InterPro"/>
</dbReference>
<comment type="caution">
    <text evidence="4">The sequence shown here is derived from an EMBL/GenBank/DDBJ whole genome shotgun (WGS) entry which is preliminary data.</text>
</comment>
<feature type="domain" description="Zn(2)-C6 fungal-type" evidence="3">
    <location>
        <begin position="10"/>
        <end position="38"/>
    </location>
</feature>
<protein>
    <recommendedName>
        <fullName evidence="3">Zn(2)-C6 fungal-type domain-containing protein</fullName>
    </recommendedName>
</protein>
<accession>A0AA40CPU8</accession>
<dbReference type="EMBL" id="JAULSV010000004">
    <property type="protein sequence ID" value="KAK0646222.1"/>
    <property type="molecule type" value="Genomic_DNA"/>
</dbReference>
<dbReference type="InterPro" id="IPR053175">
    <property type="entry name" value="DHMBA_Reg_Transcription_Factor"/>
</dbReference>
<dbReference type="PROSITE" id="PS50048">
    <property type="entry name" value="ZN2_CY6_FUNGAL_2"/>
    <property type="match status" value="1"/>
</dbReference>
<sequence length="565" mass="62510">MVYCGKASQNCQSCRTRRIKCDKVRPQCTQCVRVGKQCPGYRDQLSLMFRDESAKVVQKAHAQWGVQDSSDGSEASGSSPTSTSPTSSLGGRTRSSFTESVGPGSPVSPDGSRLAMARVPKEIQSTLVDRAVQFYLEHYVIGLPDEAKAGQELRQEPWVYSTTTRDTMAAVGLASQANLTGDKELMVLARQQYGLALQGTAFGLRDIHGLDIGVYLRAIVMLGMFEIVGGDGLPTKGAQTHIMGGAALMKSLLPFFQASPDGVRGLIQLCFSMSATVMCSVQQLSPEPNTMIPTQPVPSMAEGILPPSFIEFTMLGSSLASLEDMPAAELLDLISRFVRLSAFVRSRLFKDGQPETFGIIQNALELEEQLGDWERRQECGVWAFTEERAEKNYFPPETVFEDSYHTYANMWTARAWTNYRFARILVNQLLLESVEHFPSSSLPLVPAAKQQQSFDVIRRIARDTFVSIPTHYRHPRLDHTHREHFDKTKGGAGIGSAQIPTLLFQIKVAGAAPGVPHSYWAWALAMMRTMWADTGMLQAKRLSDLLAKVREEPPKTTVFIKWEDG</sequence>
<proteinExistence type="predicted"/>
<dbReference type="SUPFAM" id="SSF57701">
    <property type="entry name" value="Zn2/Cys6 DNA-binding domain"/>
    <property type="match status" value="1"/>
</dbReference>
<evidence type="ECO:0000256" key="2">
    <source>
        <dbReference type="SAM" id="MobiDB-lite"/>
    </source>
</evidence>
<feature type="compositionally biased region" description="Low complexity" evidence="2">
    <location>
        <begin position="68"/>
        <end position="96"/>
    </location>
</feature>
<dbReference type="AlphaFoldDB" id="A0AA40CPU8"/>
<keyword evidence="5" id="KW-1185">Reference proteome</keyword>
<keyword evidence="1" id="KW-0539">Nucleus</keyword>